<dbReference type="InterPro" id="IPR006201">
    <property type="entry name" value="Neur_channel"/>
</dbReference>
<keyword evidence="8 18" id="KW-0472">Membrane</keyword>
<dbReference type="InterPro" id="IPR018000">
    <property type="entry name" value="Neurotransmitter_ion_chnl_CS"/>
</dbReference>
<keyword evidence="4 18" id="KW-0732">Signal</keyword>
<dbReference type="AlphaFoldDB" id="A0A8J7NIB7"/>
<dbReference type="SUPFAM" id="SSF63712">
    <property type="entry name" value="Nicotinic receptor ligand binding domain-like"/>
    <property type="match status" value="1"/>
</dbReference>
<dbReference type="InterPro" id="IPR036719">
    <property type="entry name" value="Neuro-gated_channel_TM_sf"/>
</dbReference>
<evidence type="ECO:0000256" key="15">
    <source>
        <dbReference type="ARBA" id="ARBA00023286"/>
    </source>
</evidence>
<feature type="transmembrane region" description="Helical" evidence="18">
    <location>
        <begin position="332"/>
        <end position="355"/>
    </location>
</feature>
<evidence type="ECO:0000256" key="8">
    <source>
        <dbReference type="ARBA" id="ARBA00023136"/>
    </source>
</evidence>
<dbReference type="Proteomes" id="UP000736164">
    <property type="component" value="Unassembled WGS sequence"/>
</dbReference>
<dbReference type="InterPro" id="IPR006028">
    <property type="entry name" value="GABAA/Glycine_rcpt"/>
</dbReference>
<name>A0A8J7NIB7_ATRSP</name>
<evidence type="ECO:0000256" key="2">
    <source>
        <dbReference type="ARBA" id="ARBA00022475"/>
    </source>
</evidence>
<dbReference type="Gene3D" id="2.70.170.10">
    <property type="entry name" value="Neurotransmitter-gated ion-channel ligand-binding domain"/>
    <property type="match status" value="1"/>
</dbReference>
<keyword evidence="5 18" id="KW-1133">Transmembrane helix</keyword>
<dbReference type="InterPro" id="IPR006029">
    <property type="entry name" value="Neurotrans-gated_channel_TM"/>
</dbReference>
<dbReference type="GO" id="GO:0004890">
    <property type="term" value="F:GABA-A receptor activity"/>
    <property type="evidence" value="ECO:0007669"/>
    <property type="project" value="InterPro"/>
</dbReference>
<reference evidence="21" key="1">
    <citation type="journal article" date="2021" name="Cell">
        <title>Tracing the genetic footprints of vertebrate landing in non-teleost ray-finned fishes.</title>
        <authorList>
            <person name="Bi X."/>
            <person name="Wang K."/>
            <person name="Yang L."/>
            <person name="Pan H."/>
            <person name="Jiang H."/>
            <person name="Wei Q."/>
            <person name="Fang M."/>
            <person name="Yu H."/>
            <person name="Zhu C."/>
            <person name="Cai Y."/>
            <person name="He Y."/>
            <person name="Gan X."/>
            <person name="Zeng H."/>
            <person name="Yu D."/>
            <person name="Zhu Y."/>
            <person name="Jiang H."/>
            <person name="Qiu Q."/>
            <person name="Yang H."/>
            <person name="Zhang Y.E."/>
            <person name="Wang W."/>
            <person name="Zhu M."/>
            <person name="He S."/>
            <person name="Zhang G."/>
        </authorList>
    </citation>
    <scope>NUCLEOTIDE SEQUENCE</scope>
    <source>
        <strain evidence="21">Allg_001</strain>
    </source>
</reference>
<feature type="transmembrane region" description="Helical" evidence="18">
    <location>
        <begin position="266"/>
        <end position="288"/>
    </location>
</feature>
<dbReference type="InterPro" id="IPR036734">
    <property type="entry name" value="Neur_chan_lig-bd_sf"/>
</dbReference>
<comment type="similarity">
    <text evidence="18">Belongs to the ligand-gated ion channel (TC 1.A.9) family.</text>
</comment>
<evidence type="ECO:0000256" key="17">
    <source>
        <dbReference type="ARBA" id="ARBA00034104"/>
    </source>
</evidence>
<dbReference type="EMBL" id="JAAWVO010015594">
    <property type="protein sequence ID" value="MBN3314474.1"/>
    <property type="molecule type" value="Genomic_DNA"/>
</dbReference>
<feature type="transmembrane region" description="Helical" evidence="18">
    <location>
        <begin position="455"/>
        <end position="473"/>
    </location>
</feature>
<dbReference type="PRINTS" id="PR01160">
    <property type="entry name" value="GABAARBETA"/>
</dbReference>
<evidence type="ECO:0000256" key="10">
    <source>
        <dbReference type="ARBA" id="ARBA00023170"/>
    </source>
</evidence>
<dbReference type="InterPro" id="IPR002289">
    <property type="entry name" value="GABAAb_rcpt"/>
</dbReference>
<evidence type="ECO:0000256" key="12">
    <source>
        <dbReference type="ARBA" id="ARBA00023180"/>
    </source>
</evidence>
<feature type="non-terminal residue" evidence="21">
    <location>
        <position position="1"/>
    </location>
</feature>
<dbReference type="SUPFAM" id="SSF90112">
    <property type="entry name" value="Neurotransmitter-gated ion-channel transmembrane pore"/>
    <property type="match status" value="1"/>
</dbReference>
<dbReference type="GO" id="GO:0045211">
    <property type="term" value="C:postsynaptic membrane"/>
    <property type="evidence" value="ECO:0007669"/>
    <property type="project" value="UniProtKB-SubCell"/>
</dbReference>
<keyword evidence="11" id="KW-0869">Chloride channel</keyword>
<evidence type="ECO:0000256" key="4">
    <source>
        <dbReference type="ARBA" id="ARBA00022729"/>
    </source>
</evidence>
<keyword evidence="7 18" id="KW-0406">Ion transport</keyword>
<evidence type="ECO:0000256" key="11">
    <source>
        <dbReference type="ARBA" id="ARBA00023173"/>
    </source>
</evidence>
<dbReference type="NCBIfam" id="TIGR00860">
    <property type="entry name" value="LIC"/>
    <property type="match status" value="1"/>
</dbReference>
<keyword evidence="9" id="KW-1015">Disulfide bond</keyword>
<dbReference type="GO" id="GO:1902711">
    <property type="term" value="C:GABA-A receptor complex"/>
    <property type="evidence" value="ECO:0007669"/>
    <property type="project" value="UniProtKB-ARBA"/>
</dbReference>
<evidence type="ECO:0000256" key="13">
    <source>
        <dbReference type="ARBA" id="ARBA00023214"/>
    </source>
</evidence>
<dbReference type="GO" id="GO:0034707">
    <property type="term" value="C:chloride channel complex"/>
    <property type="evidence" value="ECO:0007669"/>
    <property type="project" value="UniProtKB-KW"/>
</dbReference>
<feature type="chain" id="PRO_5035336890" evidence="18">
    <location>
        <begin position="19"/>
        <end position="587"/>
    </location>
</feature>
<sequence>MKMYICWIFLLRVFSVYGELPFIAENNAAMLVNWNAVDGNKKLYAIYDTSANEPGNMSFVKETVDKLLKGYDIRLRPDFGGPPVAVGMSIDVASIDMVSEVNMDYTLTMYFQQYWRDKRLAYSGIPLNLTLDNRVADQLWVPDTYFLNDKKSFVHGVTVKNRMIRLHPDGTVLYGLRITTTAACMMDLRRYPLDEQNCTLEIESYGYTTDDIEFYWRGGDSAVTGVSRIELPQFSIVEHRLVSKNVVFATGAYPRLSLSFKLKRNIGYFILQTYMPSILITILSWVSFWINYDASAARVALGITTVLTMTTINTHLRETLPKIPYVKAIDMYLMGCFVFVFLALLEYAFVNYIFFGRGPQMQKKLADKAEKANNDRSKYEGNRWLASNVILKPLEVRNKPDQLWMQECRSVLEGGNCKPTSVKQSNQAQGHRHSRAVVFCKLQTYSNVFLKRSGFLRGVLPLTPFLFSVFLIVDAHGNILLTTLEIHNEVAGNEITTSVTESRNSSTAFDNSGIQYRKQSMPREAVGRHNLDRSAQLKKSRLRRRSSQLKIKIPDLTDVNAIDRWSRIVFPLAFSLFNLIYWLYYVN</sequence>
<feature type="signal peptide" evidence="18">
    <location>
        <begin position="1"/>
        <end position="18"/>
    </location>
</feature>
<dbReference type="GO" id="GO:0005254">
    <property type="term" value="F:chloride channel activity"/>
    <property type="evidence" value="ECO:0007669"/>
    <property type="project" value="UniProtKB-KW"/>
</dbReference>
<dbReference type="PRINTS" id="PR00252">
    <property type="entry name" value="NRIONCHANNEL"/>
</dbReference>
<comment type="subcellular location">
    <subcellularLocation>
        <location evidence="17">Postsynaptic cell membrane</location>
        <topology evidence="17">Multi-pass membrane protein</topology>
    </subcellularLocation>
</comment>
<keyword evidence="12" id="KW-0325">Glycoprotein</keyword>
<dbReference type="FunFam" id="2.70.170.10:FF:000004">
    <property type="entry name" value="Gamma-aminobutyric acid receptor subunit beta-2 isoform A"/>
    <property type="match status" value="1"/>
</dbReference>
<feature type="domain" description="Neurotransmitter-gated ion-channel transmembrane" evidence="20">
    <location>
        <begin position="273"/>
        <end position="582"/>
    </location>
</feature>
<keyword evidence="10" id="KW-0675">Receptor</keyword>
<feature type="domain" description="Neurotransmitter-gated ion-channel ligand-binding" evidence="19">
    <location>
        <begin position="62"/>
        <end position="265"/>
    </location>
</feature>
<dbReference type="Gene3D" id="1.20.58.390">
    <property type="entry name" value="Neurotransmitter-gated ion-channel transmembrane domain"/>
    <property type="match status" value="2"/>
</dbReference>
<feature type="transmembrane region" description="Helical" evidence="18">
    <location>
        <begin position="295"/>
        <end position="312"/>
    </location>
</feature>
<dbReference type="GO" id="GO:0005230">
    <property type="term" value="F:extracellular ligand-gated monoatomic ion channel activity"/>
    <property type="evidence" value="ECO:0007669"/>
    <property type="project" value="InterPro"/>
</dbReference>
<dbReference type="PANTHER" id="PTHR18945">
    <property type="entry name" value="NEUROTRANSMITTER GATED ION CHANNEL"/>
    <property type="match status" value="1"/>
</dbReference>
<evidence type="ECO:0000256" key="6">
    <source>
        <dbReference type="ARBA" id="ARBA00023018"/>
    </source>
</evidence>
<organism evidence="21 22">
    <name type="scientific">Atractosteus spatula</name>
    <name type="common">Alligator gar</name>
    <name type="synonym">Lepisosteus spatula</name>
    <dbReference type="NCBI Taxonomy" id="7917"/>
    <lineage>
        <taxon>Eukaryota</taxon>
        <taxon>Metazoa</taxon>
        <taxon>Chordata</taxon>
        <taxon>Craniata</taxon>
        <taxon>Vertebrata</taxon>
        <taxon>Euteleostomi</taxon>
        <taxon>Actinopterygii</taxon>
        <taxon>Neopterygii</taxon>
        <taxon>Holostei</taxon>
        <taxon>Semionotiformes</taxon>
        <taxon>Lepisosteidae</taxon>
        <taxon>Atractosteus</taxon>
    </lineage>
</organism>
<dbReference type="GO" id="GO:0007268">
    <property type="term" value="P:chemical synaptic transmission"/>
    <property type="evidence" value="ECO:0007669"/>
    <property type="project" value="UniProtKB-ARBA"/>
</dbReference>
<evidence type="ECO:0000256" key="9">
    <source>
        <dbReference type="ARBA" id="ARBA00023157"/>
    </source>
</evidence>
<evidence type="ECO:0000313" key="22">
    <source>
        <dbReference type="Proteomes" id="UP000736164"/>
    </source>
</evidence>
<keyword evidence="2" id="KW-1003">Cell membrane</keyword>
<evidence type="ECO:0000256" key="5">
    <source>
        <dbReference type="ARBA" id="ARBA00022989"/>
    </source>
</evidence>
<accession>A0A8J7NIB7</accession>
<evidence type="ECO:0000313" key="21">
    <source>
        <dbReference type="EMBL" id="MBN3314474.1"/>
    </source>
</evidence>
<evidence type="ECO:0000256" key="18">
    <source>
        <dbReference type="RuleBase" id="RU000687"/>
    </source>
</evidence>
<feature type="transmembrane region" description="Helical" evidence="18">
    <location>
        <begin position="568"/>
        <end position="586"/>
    </location>
</feature>
<keyword evidence="1 18" id="KW-0813">Transport</keyword>
<keyword evidence="6" id="KW-0770">Synapse</keyword>
<evidence type="ECO:0000256" key="16">
    <source>
        <dbReference type="ARBA" id="ARBA00023303"/>
    </source>
</evidence>
<evidence type="ECO:0000256" key="3">
    <source>
        <dbReference type="ARBA" id="ARBA00022692"/>
    </source>
</evidence>
<keyword evidence="14" id="KW-0628">Postsynaptic cell membrane</keyword>
<evidence type="ECO:0000259" key="19">
    <source>
        <dbReference type="Pfam" id="PF02931"/>
    </source>
</evidence>
<dbReference type="InterPro" id="IPR006202">
    <property type="entry name" value="Neur_chan_lig-bd"/>
</dbReference>
<evidence type="ECO:0000256" key="7">
    <source>
        <dbReference type="ARBA" id="ARBA00023065"/>
    </source>
</evidence>
<evidence type="ECO:0000256" key="14">
    <source>
        <dbReference type="ARBA" id="ARBA00023257"/>
    </source>
</evidence>
<feature type="non-terminal residue" evidence="21">
    <location>
        <position position="587"/>
    </location>
</feature>
<keyword evidence="13" id="KW-0868">Chloride</keyword>
<keyword evidence="3 18" id="KW-0812">Transmembrane</keyword>
<dbReference type="CDD" id="cd19053">
    <property type="entry name" value="LGIC_TM_GABAAR_beta"/>
    <property type="match status" value="1"/>
</dbReference>
<dbReference type="PROSITE" id="PS00236">
    <property type="entry name" value="NEUROTR_ION_CHANNEL"/>
    <property type="match status" value="1"/>
</dbReference>
<evidence type="ECO:0000259" key="20">
    <source>
        <dbReference type="Pfam" id="PF02932"/>
    </source>
</evidence>
<gene>
    <name evidence="21" type="primary">Gabrb2_0</name>
    <name evidence="21" type="ORF">GTO95_0002373</name>
</gene>
<keyword evidence="22" id="KW-1185">Reference proteome</keyword>
<keyword evidence="16 18" id="KW-0407">Ion channel</keyword>
<comment type="caution">
    <text evidence="21">The sequence shown here is derived from an EMBL/GenBank/DDBJ whole genome shotgun (WGS) entry which is preliminary data.</text>
</comment>
<dbReference type="Pfam" id="PF02931">
    <property type="entry name" value="Neur_chan_LBD"/>
    <property type="match status" value="1"/>
</dbReference>
<dbReference type="InterPro" id="IPR038050">
    <property type="entry name" value="Neuro_actylchol_rec"/>
</dbReference>
<evidence type="ECO:0000256" key="1">
    <source>
        <dbReference type="ARBA" id="ARBA00022448"/>
    </source>
</evidence>
<dbReference type="CDD" id="cd18999">
    <property type="entry name" value="LGIC_ECD_GABAAR_B"/>
    <property type="match status" value="1"/>
</dbReference>
<dbReference type="PRINTS" id="PR00253">
    <property type="entry name" value="GABAARECEPTR"/>
</dbReference>
<proteinExistence type="inferred from homology"/>
<protein>
    <submittedName>
        <fullName evidence="21">GBRB2 protein</fullName>
    </submittedName>
</protein>
<keyword evidence="15" id="KW-1071">Ligand-gated ion channel</keyword>
<dbReference type="FunFam" id="1.20.58.390:FF:000004">
    <property type="entry name" value="Gamma-aminobutyric acid receptor subunit beta-2 isoform A"/>
    <property type="match status" value="1"/>
</dbReference>
<dbReference type="Pfam" id="PF02932">
    <property type="entry name" value="Neur_chan_memb"/>
    <property type="match status" value="1"/>
</dbReference>